<evidence type="ECO:0008006" key="5">
    <source>
        <dbReference type="Google" id="ProtNLM"/>
    </source>
</evidence>
<evidence type="ECO:0000259" key="1">
    <source>
        <dbReference type="Pfam" id="PF00078"/>
    </source>
</evidence>
<evidence type="ECO:0000313" key="4">
    <source>
        <dbReference type="Proteomes" id="UP001443914"/>
    </source>
</evidence>
<dbReference type="SUPFAM" id="SSF56219">
    <property type="entry name" value="DNase I-like"/>
    <property type="match status" value="1"/>
</dbReference>
<dbReference type="GO" id="GO:0004523">
    <property type="term" value="F:RNA-DNA hybrid ribonuclease activity"/>
    <property type="evidence" value="ECO:0007669"/>
    <property type="project" value="InterPro"/>
</dbReference>
<proteinExistence type="predicted"/>
<dbReference type="Gene3D" id="3.60.10.10">
    <property type="entry name" value="Endonuclease/exonuclease/phosphatase"/>
    <property type="match status" value="1"/>
</dbReference>
<dbReference type="Gene3D" id="3.30.420.10">
    <property type="entry name" value="Ribonuclease H-like superfamily/Ribonuclease H"/>
    <property type="match status" value="1"/>
</dbReference>
<dbReference type="PANTHER" id="PTHR46890:SF48">
    <property type="entry name" value="RNA-DIRECTED DNA POLYMERASE"/>
    <property type="match status" value="1"/>
</dbReference>
<gene>
    <name evidence="3" type="ORF">RND81_08G022400</name>
</gene>
<dbReference type="InterPro" id="IPR002156">
    <property type="entry name" value="RNaseH_domain"/>
</dbReference>
<sequence length="894" mass="101425">MRRICGSSRVPIILFGDFNEILSATEKEGGALRRESQMDAFRATIDDCALHDLGYKGNVFTWQRGQEESNIIRERLDRDVATTCWSMLFPSAVVQHYPIYSSDHSAIIIREEEAQRSSYGRRGFKFEPFWLSDVQCKEVVKEAWGEVIGGDVPEKVGMSPSANMLERCRTIVEEVDGLRRQIETYWYTRARKSKQRKSRNLIKGIEDEGGQWCTRMTEMTKVIEDYFRQLFGSSNPENLEDVLESIPPVSDDEIREALFSMHPNKAPGPDGMHALFYQKHWEIVGPDICHFARECSPRKITEYRPISLSNRLKPLLNGFITENQSAFTPGRLITDNALIAFEIFHAMKRGGEGRHGHVAIKLDMSKAYDRVEWVFLDGVMRRMGFSERWRSKVMACASGIVRPSRGLRQEDLISPYLFLLKAVNGGRVHGARVCRGAPRIYHLFFADDTDIISSYEGASGQKINYSKSEVVFSKKVPSTVREEILNTLGVREERVWKKVQGWKEKMLSKPGKEILLKAVAQAIPTYMMSLFAERLCKPKACGGMGFRDLSVWRIMVNPESLVGRVMKARYFKHDDILDARRGHDPSLKWRIGERGGRVPKPNLEAEPSLRVASLIDVATEEDAKLVMKIPLSKRMPDDQIYWWPTKSGFYSVKSAYWLGMGSDRATDNQREACSESELWRVIWGASAGILGVKQNIFRRHCKSEIHALFTCQWTRSHWVESGLAYKVDDAPQTSFPEWLLWSLRQLDGDEKGRNYHIFDGDPINPRVVILGYVSMGGEKWEPPLSGTIKLNTDAALFGDAEVGLGIVGRDSMGSVMMVASRRIRANLSPAMAEAQAMLFGMETARRMGMMNICVESDALSVVQAVEKNVDNRGPLAWREHGSTLCCQIMYGSRG</sequence>
<dbReference type="Pfam" id="PF13456">
    <property type="entry name" value="RVT_3"/>
    <property type="match status" value="1"/>
</dbReference>
<dbReference type="GO" id="GO:0003676">
    <property type="term" value="F:nucleic acid binding"/>
    <property type="evidence" value="ECO:0007669"/>
    <property type="project" value="InterPro"/>
</dbReference>
<dbReference type="InterPro" id="IPR036691">
    <property type="entry name" value="Endo/exonu/phosph_ase_sf"/>
</dbReference>
<protein>
    <recommendedName>
        <fullName evidence="5">Reverse transcriptase domain-containing protein</fullName>
    </recommendedName>
</protein>
<dbReference type="PANTHER" id="PTHR46890">
    <property type="entry name" value="NON-LTR RETROLELEMENT REVERSE TRANSCRIPTASE-LIKE PROTEIN-RELATED"/>
    <property type="match status" value="1"/>
</dbReference>
<evidence type="ECO:0000259" key="2">
    <source>
        <dbReference type="Pfam" id="PF13456"/>
    </source>
</evidence>
<dbReference type="Proteomes" id="UP001443914">
    <property type="component" value="Unassembled WGS sequence"/>
</dbReference>
<dbReference type="EMBL" id="JBDFQZ010000008">
    <property type="protein sequence ID" value="KAK9697218.1"/>
    <property type="molecule type" value="Genomic_DNA"/>
</dbReference>
<comment type="caution">
    <text evidence="3">The sequence shown here is derived from an EMBL/GenBank/DDBJ whole genome shotgun (WGS) entry which is preliminary data.</text>
</comment>
<feature type="domain" description="Reverse transcriptase" evidence="1">
    <location>
        <begin position="308"/>
        <end position="455"/>
    </location>
</feature>
<name>A0AAW1J2R8_SAPOF</name>
<dbReference type="InterPro" id="IPR036397">
    <property type="entry name" value="RNaseH_sf"/>
</dbReference>
<dbReference type="CDD" id="cd01650">
    <property type="entry name" value="RT_nLTR_like"/>
    <property type="match status" value="1"/>
</dbReference>
<organism evidence="3 4">
    <name type="scientific">Saponaria officinalis</name>
    <name type="common">Common soapwort</name>
    <name type="synonym">Lychnis saponaria</name>
    <dbReference type="NCBI Taxonomy" id="3572"/>
    <lineage>
        <taxon>Eukaryota</taxon>
        <taxon>Viridiplantae</taxon>
        <taxon>Streptophyta</taxon>
        <taxon>Embryophyta</taxon>
        <taxon>Tracheophyta</taxon>
        <taxon>Spermatophyta</taxon>
        <taxon>Magnoliopsida</taxon>
        <taxon>eudicotyledons</taxon>
        <taxon>Gunneridae</taxon>
        <taxon>Pentapetalae</taxon>
        <taxon>Caryophyllales</taxon>
        <taxon>Caryophyllaceae</taxon>
        <taxon>Caryophylleae</taxon>
        <taxon>Saponaria</taxon>
    </lineage>
</organism>
<evidence type="ECO:0000313" key="3">
    <source>
        <dbReference type="EMBL" id="KAK9697218.1"/>
    </source>
</evidence>
<dbReference type="Pfam" id="PF00078">
    <property type="entry name" value="RVT_1"/>
    <property type="match status" value="1"/>
</dbReference>
<accession>A0AAW1J2R8</accession>
<dbReference type="InterPro" id="IPR052343">
    <property type="entry name" value="Retrotransposon-Effector_Assoc"/>
</dbReference>
<dbReference type="InterPro" id="IPR000477">
    <property type="entry name" value="RT_dom"/>
</dbReference>
<feature type="domain" description="RNase H type-1" evidence="2">
    <location>
        <begin position="798"/>
        <end position="873"/>
    </location>
</feature>
<dbReference type="AlphaFoldDB" id="A0AAW1J2R8"/>
<dbReference type="CDD" id="cd06222">
    <property type="entry name" value="RNase_H_like"/>
    <property type="match status" value="1"/>
</dbReference>
<dbReference type="InterPro" id="IPR044730">
    <property type="entry name" value="RNase_H-like_dom_plant"/>
</dbReference>
<keyword evidence="4" id="KW-1185">Reference proteome</keyword>
<reference evidence="3" key="1">
    <citation type="submission" date="2024-03" db="EMBL/GenBank/DDBJ databases">
        <title>WGS assembly of Saponaria officinalis var. Norfolk2.</title>
        <authorList>
            <person name="Jenkins J."/>
            <person name="Shu S."/>
            <person name="Grimwood J."/>
            <person name="Barry K."/>
            <person name="Goodstein D."/>
            <person name="Schmutz J."/>
            <person name="Leebens-Mack J."/>
            <person name="Osbourn A."/>
        </authorList>
    </citation>
    <scope>NUCLEOTIDE SEQUENCE [LARGE SCALE GENOMIC DNA]</scope>
    <source>
        <strain evidence="3">JIC</strain>
    </source>
</reference>